<evidence type="ECO:0000256" key="2">
    <source>
        <dbReference type="ARBA" id="ARBA00008799"/>
    </source>
</evidence>
<comment type="catalytic activity">
    <reaction evidence="8 9">
        <text>D-glucose 6-phosphate + UDP-alpha-D-glucose = alpha,alpha-trehalose 6-phosphate + UDP + H(+)</text>
        <dbReference type="Rhea" id="RHEA:18889"/>
        <dbReference type="ChEBI" id="CHEBI:15378"/>
        <dbReference type="ChEBI" id="CHEBI:58223"/>
        <dbReference type="ChEBI" id="CHEBI:58429"/>
        <dbReference type="ChEBI" id="CHEBI:58885"/>
        <dbReference type="ChEBI" id="CHEBI:61548"/>
        <dbReference type="EC" id="2.4.1.15"/>
    </reaction>
</comment>
<evidence type="ECO:0000256" key="1">
    <source>
        <dbReference type="ARBA" id="ARBA00005199"/>
    </source>
</evidence>
<evidence type="ECO:0000256" key="6">
    <source>
        <dbReference type="ARBA" id="ARBA00022676"/>
    </source>
</evidence>
<dbReference type="Proteomes" id="UP000244060">
    <property type="component" value="Unassembled WGS sequence"/>
</dbReference>
<dbReference type="RefSeq" id="WP_101341108.1">
    <property type="nucleotide sequence ID" value="NZ_CP090021.1"/>
</dbReference>
<dbReference type="GO" id="GO:0003825">
    <property type="term" value="F:alpha,alpha-trehalose-phosphate synthase (UDP-forming) activity"/>
    <property type="evidence" value="ECO:0007669"/>
    <property type="project" value="UniProtKB-UniRule"/>
</dbReference>
<comment type="similarity">
    <text evidence="2 9">Belongs to the glycosyltransferase 20 family.</text>
</comment>
<dbReference type="Gene3D" id="3.40.50.2000">
    <property type="entry name" value="Glycogen Phosphorylase B"/>
    <property type="match status" value="2"/>
</dbReference>
<evidence type="ECO:0000256" key="9">
    <source>
        <dbReference type="RuleBase" id="RU362045"/>
    </source>
</evidence>
<dbReference type="InterPro" id="IPR012766">
    <property type="entry name" value="Trehalose_OtsA"/>
</dbReference>
<evidence type="ECO:0000313" key="11">
    <source>
        <dbReference type="Proteomes" id="UP000244060"/>
    </source>
</evidence>
<dbReference type="InterPro" id="IPR001830">
    <property type="entry name" value="Glyco_trans_20"/>
</dbReference>
<dbReference type="Pfam" id="PF00982">
    <property type="entry name" value="Glyco_transf_20"/>
    <property type="match status" value="1"/>
</dbReference>
<dbReference type="SUPFAM" id="SSF53756">
    <property type="entry name" value="UDP-Glycosyltransferase/glycogen phosphorylase"/>
    <property type="match status" value="1"/>
</dbReference>
<dbReference type="GO" id="GO:0005992">
    <property type="term" value="P:trehalose biosynthetic process"/>
    <property type="evidence" value="ECO:0007669"/>
    <property type="project" value="UniProtKB-UniRule"/>
</dbReference>
<dbReference type="OrthoDB" id="9815690at2"/>
<dbReference type="UniPathway" id="UPA00299"/>
<name>A0A2T5K2S8_9RHOB</name>
<dbReference type="NCBIfam" id="TIGR02400">
    <property type="entry name" value="trehalose_OtsA"/>
    <property type="match status" value="1"/>
</dbReference>
<keyword evidence="6 9" id="KW-0328">Glycosyltransferase</keyword>
<dbReference type="EMBL" id="QAOT01000012">
    <property type="protein sequence ID" value="PTR16743.1"/>
    <property type="molecule type" value="Genomic_DNA"/>
</dbReference>
<keyword evidence="7 9" id="KW-0808">Transferase</keyword>
<sequence>MSRLVVVSNRVPLPDENGNPPPGGLAVAVHAALRKNGGIWMGWSGRSTGEGEPQGLSTLEQDGISYVLTDLSQADLDEYYNGFANRVLWPIFHCRLDLAEYARQEMAGYFRVNRLFADRLVPMLEPDDVIWVHDYHLIPLAQELRKRGVRNRIGFFLHIPWPPADILTALPVYEIIMRGLAAYDLVGFQTDYDLDNFVGCLRREGWGDWSAPGWLTAFDKEVAAAAFPIGIETEDFARLAAKTDGIDLVTDMQQSLHGSSLIIGVDRLDYSKGIAARIDAFERYLTRNPDQAGKVTLLQVAPHSRSDVPEYLEMQGQVESHCGRVNGAHGTIEWVPIRYVNQSLTRPVLAGLYRLAKVGLVTPLRDGMNLVAKEYIASQDPADPGVLVLSRFAGAARELDGAILINPYDTEQTANAIGRALSMPLDERMARWRRMMDHLEAHDVLWWCRTFLGALRDAPVDNGALVRDEA</sequence>
<dbReference type="EC" id="2.4.1.15" evidence="4 9"/>
<reference evidence="10 11" key="1">
    <citation type="submission" date="2018-04" db="EMBL/GenBank/DDBJ databases">
        <title>Genomic Encyclopedia of Type Strains, Phase III (KMG-III): the genomes of soil and plant-associated and newly described type strains.</title>
        <authorList>
            <person name="Whitman W."/>
        </authorList>
    </citation>
    <scope>NUCLEOTIDE SEQUENCE [LARGE SCALE GENOMIC DNA]</scope>
    <source>
        <strain evidence="10 11">KA25</strain>
    </source>
</reference>
<comment type="caution">
    <text evidence="10">The sequence shown here is derived from an EMBL/GenBank/DDBJ whole genome shotgun (WGS) entry which is preliminary data.</text>
</comment>
<gene>
    <name evidence="10" type="ORF">C8J28_11240</name>
</gene>
<evidence type="ECO:0000313" key="10">
    <source>
        <dbReference type="EMBL" id="PTR16743.1"/>
    </source>
</evidence>
<comment type="pathway">
    <text evidence="1 9">Glycan biosynthesis; trehalose biosynthesis.</text>
</comment>
<keyword evidence="11" id="KW-1185">Reference proteome</keyword>
<dbReference type="PANTHER" id="PTHR10788">
    <property type="entry name" value="TREHALOSE-6-PHOSPHATE SYNTHASE"/>
    <property type="match status" value="1"/>
</dbReference>
<evidence type="ECO:0000256" key="8">
    <source>
        <dbReference type="ARBA" id="ARBA00048039"/>
    </source>
</evidence>
<organism evidence="10 11">
    <name type="scientific">Cereibacter azotoformans</name>
    <dbReference type="NCBI Taxonomy" id="43057"/>
    <lineage>
        <taxon>Bacteria</taxon>
        <taxon>Pseudomonadati</taxon>
        <taxon>Pseudomonadota</taxon>
        <taxon>Alphaproteobacteria</taxon>
        <taxon>Rhodobacterales</taxon>
        <taxon>Paracoccaceae</taxon>
        <taxon>Cereibacter</taxon>
    </lineage>
</organism>
<evidence type="ECO:0000256" key="7">
    <source>
        <dbReference type="ARBA" id="ARBA00022679"/>
    </source>
</evidence>
<protein>
    <recommendedName>
        <fullName evidence="5 9">Trehalose-6-phosphate synthase</fullName>
        <ecNumber evidence="4 9">2.4.1.15</ecNumber>
    </recommendedName>
    <alternativeName>
        <fullName evidence="9">Osmoregulatory trehalose synthesis protein A</fullName>
    </alternativeName>
    <alternativeName>
        <fullName evidence="9">UDP-glucose-glucosephosphate glucosyltransferase</fullName>
    </alternativeName>
</protein>
<accession>A0A2T5K2S8</accession>
<proteinExistence type="inferred from homology"/>
<evidence type="ECO:0000256" key="3">
    <source>
        <dbReference type="ARBA" id="ARBA00011881"/>
    </source>
</evidence>
<evidence type="ECO:0000256" key="4">
    <source>
        <dbReference type="ARBA" id="ARBA00012538"/>
    </source>
</evidence>
<evidence type="ECO:0000256" key="5">
    <source>
        <dbReference type="ARBA" id="ARBA00018539"/>
    </source>
</evidence>
<dbReference type="PANTHER" id="PTHR10788:SF106">
    <property type="entry name" value="BCDNA.GH08860"/>
    <property type="match status" value="1"/>
</dbReference>
<dbReference type="AlphaFoldDB" id="A0A2T5K2S8"/>
<comment type="subunit">
    <text evidence="3 9">Homotetramer.</text>
</comment>
<dbReference type="CDD" id="cd03788">
    <property type="entry name" value="GT20_TPS"/>
    <property type="match status" value="1"/>
</dbReference>
<comment type="function">
    <text evidence="9">Probably involved in the osmoprotection via the biosynthesis of trehalose. Catalyzes the transfer of glucose from UDP-alpha-D-glucose (UDP-Glc) to D-glucose 6-phosphate (Glc-6-P) to form trehalose-6-phosphate. Acts with retention of the anomeric configuration of the UDP-sugar donor.</text>
</comment>